<organism evidence="2 3">
    <name type="scientific">Ricinus communis</name>
    <name type="common">Castor bean</name>
    <dbReference type="NCBI Taxonomy" id="3988"/>
    <lineage>
        <taxon>Eukaryota</taxon>
        <taxon>Viridiplantae</taxon>
        <taxon>Streptophyta</taxon>
        <taxon>Embryophyta</taxon>
        <taxon>Tracheophyta</taxon>
        <taxon>Spermatophyta</taxon>
        <taxon>Magnoliopsida</taxon>
        <taxon>eudicotyledons</taxon>
        <taxon>Gunneridae</taxon>
        <taxon>Pentapetalae</taxon>
        <taxon>rosids</taxon>
        <taxon>fabids</taxon>
        <taxon>Malpighiales</taxon>
        <taxon>Euphorbiaceae</taxon>
        <taxon>Acalyphoideae</taxon>
        <taxon>Acalypheae</taxon>
        <taxon>Ricinus</taxon>
    </lineage>
</organism>
<dbReference type="Proteomes" id="UP000008311">
    <property type="component" value="Unassembled WGS sequence"/>
</dbReference>
<dbReference type="AlphaFoldDB" id="B9TBF2"/>
<gene>
    <name evidence="2" type="ORF">RCOM_0418090</name>
</gene>
<sequence>MSICEYRGLDAGRCDAATTIALMAENGDRRHCMRLYEAYGVRHRVHGRYQTFYSVTGDPPGQVSCCAYCTLRASLRNPVLSVAMIEQSGPPTLIRLCWRSELTPRTFVRRVPPATTAQLYFTERLGPAIRCAPAWDGPGVAPRDLWQRMRGWIDAQCAPAGSACWRTVPASCMRSARGRNLRRPPLWQLAVTTAKRNRGPIGPLSPMTVHALRALWRDQVLRRAQNEERYLAPHPFCPRPGRRKSAPGAAPAYRPMSSPDGRTSNETGGLQGRPMSVRGRRPCWPRRRDLAARFPAHLGRRGPTTCHSTWCSAADSAASVVAAPIPAIHHYRRP</sequence>
<keyword evidence="3" id="KW-1185">Reference proteome</keyword>
<evidence type="ECO:0000313" key="3">
    <source>
        <dbReference type="Proteomes" id="UP000008311"/>
    </source>
</evidence>
<feature type="region of interest" description="Disordered" evidence="1">
    <location>
        <begin position="232"/>
        <end position="282"/>
    </location>
</feature>
<evidence type="ECO:0000256" key="1">
    <source>
        <dbReference type="SAM" id="MobiDB-lite"/>
    </source>
</evidence>
<evidence type="ECO:0000313" key="2">
    <source>
        <dbReference type="EMBL" id="EEF26809.1"/>
    </source>
</evidence>
<reference evidence="3" key="1">
    <citation type="journal article" date="2010" name="Nat. Biotechnol.">
        <title>Draft genome sequence of the oilseed species Ricinus communis.</title>
        <authorList>
            <person name="Chan A.P."/>
            <person name="Crabtree J."/>
            <person name="Zhao Q."/>
            <person name="Lorenzi H."/>
            <person name="Orvis J."/>
            <person name="Puiu D."/>
            <person name="Melake-Berhan A."/>
            <person name="Jones K.M."/>
            <person name="Redman J."/>
            <person name="Chen G."/>
            <person name="Cahoon E.B."/>
            <person name="Gedil M."/>
            <person name="Stanke M."/>
            <person name="Haas B.J."/>
            <person name="Wortman J.R."/>
            <person name="Fraser-Liggett C.M."/>
            <person name="Ravel J."/>
            <person name="Rabinowicz P.D."/>
        </authorList>
    </citation>
    <scope>NUCLEOTIDE SEQUENCE [LARGE SCALE GENOMIC DNA]</scope>
    <source>
        <strain evidence="3">cv. Hale</strain>
    </source>
</reference>
<proteinExistence type="predicted"/>
<accession>B9TBF2</accession>
<name>B9TBF2_RICCO</name>
<dbReference type="EMBL" id="EQ976464">
    <property type="protein sequence ID" value="EEF26809.1"/>
    <property type="molecule type" value="Genomic_DNA"/>
</dbReference>
<protein>
    <submittedName>
        <fullName evidence="2">Uncharacterized protein</fullName>
    </submittedName>
</protein>
<dbReference type="InParanoid" id="B9TBF2"/>
<feature type="non-terminal residue" evidence="2">
    <location>
        <position position="334"/>
    </location>
</feature>